<organism evidence="1 2">
    <name type="scientific">Halocaridina rubra</name>
    <name type="common">Hawaiian red shrimp</name>
    <dbReference type="NCBI Taxonomy" id="373956"/>
    <lineage>
        <taxon>Eukaryota</taxon>
        <taxon>Metazoa</taxon>
        <taxon>Ecdysozoa</taxon>
        <taxon>Arthropoda</taxon>
        <taxon>Crustacea</taxon>
        <taxon>Multicrustacea</taxon>
        <taxon>Malacostraca</taxon>
        <taxon>Eumalacostraca</taxon>
        <taxon>Eucarida</taxon>
        <taxon>Decapoda</taxon>
        <taxon>Pleocyemata</taxon>
        <taxon>Caridea</taxon>
        <taxon>Atyoidea</taxon>
        <taxon>Atyidae</taxon>
        <taxon>Halocaridina</taxon>
    </lineage>
</organism>
<comment type="caution">
    <text evidence="1">The sequence shown here is derived from an EMBL/GenBank/DDBJ whole genome shotgun (WGS) entry which is preliminary data.</text>
</comment>
<evidence type="ECO:0000313" key="1">
    <source>
        <dbReference type="EMBL" id="KAK7067828.1"/>
    </source>
</evidence>
<proteinExistence type="predicted"/>
<accession>A0AAN8WS28</accession>
<name>A0AAN8WS28_HALRR</name>
<dbReference type="Proteomes" id="UP001381693">
    <property type="component" value="Unassembled WGS sequence"/>
</dbReference>
<protein>
    <submittedName>
        <fullName evidence="1">Uncharacterized protein</fullName>
    </submittedName>
</protein>
<sequence>MEQSPGPSASPADLSGKPLSIDMLRKLWLLRLLMPVRVALRGDNKMKMDNLIPKTDVLLDIYMASCWAKPTCTAAPKPAMNRETEQEEDIVVAANNFPQESLTFQRTQEPYKVLCQDAEVLDLHPRQRKITIPGRRLPCKPPPLHRFTNLHLINMNVPYNQMFPQSPDFYHYMKTSARLWTPSFAVLTLKNYNWSKKLSKTWNVWDSVI</sequence>
<evidence type="ECO:0000313" key="2">
    <source>
        <dbReference type="Proteomes" id="UP001381693"/>
    </source>
</evidence>
<dbReference type="EMBL" id="JAXCGZ010017660">
    <property type="protein sequence ID" value="KAK7067828.1"/>
    <property type="molecule type" value="Genomic_DNA"/>
</dbReference>
<dbReference type="AlphaFoldDB" id="A0AAN8WS28"/>
<reference evidence="1 2" key="1">
    <citation type="submission" date="2023-11" db="EMBL/GenBank/DDBJ databases">
        <title>Halocaridina rubra genome assembly.</title>
        <authorList>
            <person name="Smith C."/>
        </authorList>
    </citation>
    <scope>NUCLEOTIDE SEQUENCE [LARGE SCALE GENOMIC DNA]</scope>
    <source>
        <strain evidence="1">EP-1</strain>
        <tissue evidence="1">Whole</tissue>
    </source>
</reference>
<keyword evidence="2" id="KW-1185">Reference proteome</keyword>
<gene>
    <name evidence="1" type="ORF">SK128_026537</name>
</gene>